<dbReference type="InterPro" id="IPR004952">
    <property type="entry name" value="NifX-assoc_nitrogen_fix"/>
</dbReference>
<dbReference type="Pfam" id="PF03270">
    <property type="entry name" value="DUF269"/>
    <property type="match status" value="1"/>
</dbReference>
<dbReference type="Proteomes" id="UP001576776">
    <property type="component" value="Unassembled WGS sequence"/>
</dbReference>
<organism evidence="1 2">
    <name type="scientific">Floridaenema fluviatile BLCC-F154</name>
    <dbReference type="NCBI Taxonomy" id="3153640"/>
    <lineage>
        <taxon>Bacteria</taxon>
        <taxon>Bacillati</taxon>
        <taxon>Cyanobacteriota</taxon>
        <taxon>Cyanophyceae</taxon>
        <taxon>Oscillatoriophycideae</taxon>
        <taxon>Aerosakkonematales</taxon>
        <taxon>Aerosakkonemataceae</taxon>
        <taxon>Floridanema</taxon>
        <taxon>Floridanema fluviatile</taxon>
    </lineage>
</organism>
<protein>
    <submittedName>
        <fullName evidence="1">NifX-associated nitrogen fixation protein</fullName>
    </submittedName>
</protein>
<dbReference type="EMBL" id="JBHFNS010000094">
    <property type="protein sequence ID" value="MFB2939291.1"/>
    <property type="molecule type" value="Genomic_DNA"/>
</dbReference>
<comment type="caution">
    <text evidence="1">The sequence shown here is derived from an EMBL/GenBank/DDBJ whole genome shotgun (WGS) entry which is preliminary data.</text>
</comment>
<accession>A0ABV4YKF5</accession>
<proteinExistence type="predicted"/>
<sequence>MTTTETTPQSTDIQELINSTPFLKELVRQVRAHDAYGSYRNWSDELIIKPLVVTKEQKKKISVEGEVDPITKSRIATFYRAIASRIEQETGLLSQVVIDLSHEGFGWALIFSGRLLLVSKTLRDAQRFGFESFEKLAAEGDKIVNSAIELAAKHGEIAQL</sequence>
<dbReference type="Gene3D" id="1.10.3100.20">
    <property type="entry name" value="Protein of unknown function DUF269"/>
    <property type="match status" value="1"/>
</dbReference>
<keyword evidence="2" id="KW-1185">Reference proteome</keyword>
<dbReference type="NCBIfam" id="TIGR02935">
    <property type="entry name" value="NifX-associated nitrogen fixation protein"/>
    <property type="match status" value="1"/>
</dbReference>
<name>A0ABV4YKF5_9CYAN</name>
<evidence type="ECO:0000313" key="2">
    <source>
        <dbReference type="Proteomes" id="UP001576776"/>
    </source>
</evidence>
<reference evidence="1 2" key="1">
    <citation type="submission" date="2024-09" db="EMBL/GenBank/DDBJ databases">
        <title>Floridaenema gen nov. (Aerosakkonemataceae, Aerosakkonematales ord. nov., Cyanobacteria) from benthic tropical and subtropical fresh waters, with the description of four new species.</title>
        <authorList>
            <person name="Moretto J.A."/>
            <person name="Berthold D.E."/>
            <person name="Lefler F.W."/>
            <person name="Huang I.-S."/>
            <person name="Laughinghouse H. IV."/>
        </authorList>
    </citation>
    <scope>NUCLEOTIDE SEQUENCE [LARGE SCALE GENOMIC DNA]</scope>
    <source>
        <strain evidence="1 2">BLCC-F154</strain>
    </source>
</reference>
<gene>
    <name evidence="1" type="ORF">ACE1B6_28900</name>
</gene>
<dbReference type="PIRSF" id="PIRSF005788">
    <property type="entry name" value="NifK"/>
    <property type="match status" value="1"/>
</dbReference>
<evidence type="ECO:0000313" key="1">
    <source>
        <dbReference type="EMBL" id="MFB2939291.1"/>
    </source>
</evidence>
<dbReference type="RefSeq" id="WP_413260768.1">
    <property type="nucleotide sequence ID" value="NZ_JBHFNS010000094.1"/>
</dbReference>